<keyword evidence="3" id="KW-1185">Reference proteome</keyword>
<evidence type="ECO:0000313" key="3">
    <source>
        <dbReference type="Proteomes" id="UP000489600"/>
    </source>
</evidence>
<dbReference type="EMBL" id="CABITT030000004">
    <property type="protein sequence ID" value="VVA99996.1"/>
    <property type="molecule type" value="Genomic_DNA"/>
</dbReference>
<dbReference type="Proteomes" id="UP000489600">
    <property type="component" value="Unassembled WGS sequence"/>
</dbReference>
<name>A0A565BGL2_9BRAS</name>
<evidence type="ECO:0000256" key="1">
    <source>
        <dbReference type="SAM" id="MobiDB-lite"/>
    </source>
</evidence>
<reference evidence="2" key="1">
    <citation type="submission" date="2019-07" db="EMBL/GenBank/DDBJ databases">
        <authorList>
            <person name="Dittberner H."/>
        </authorList>
    </citation>
    <scope>NUCLEOTIDE SEQUENCE [LARGE SCALE GENOMIC DNA]</scope>
</reference>
<feature type="region of interest" description="Disordered" evidence="1">
    <location>
        <begin position="1"/>
        <end position="25"/>
    </location>
</feature>
<protein>
    <submittedName>
        <fullName evidence="2">Uncharacterized protein</fullName>
    </submittedName>
</protein>
<dbReference type="AlphaFoldDB" id="A0A565BGL2"/>
<accession>A0A565BGL2</accession>
<comment type="caution">
    <text evidence="2">The sequence shown here is derived from an EMBL/GenBank/DDBJ whole genome shotgun (WGS) entry which is preliminary data.</text>
</comment>
<sequence>MECDSEFGDTEITNVGDSTESSPLKTYHESKIEAEGLCRSPNFLHMFHDLRNGLRDASEKSQKALLTSCILGLQDLITGGG</sequence>
<gene>
    <name evidence="2" type="ORF">ANE_LOCUS10441</name>
</gene>
<evidence type="ECO:0000313" key="2">
    <source>
        <dbReference type="EMBL" id="VVA99996.1"/>
    </source>
</evidence>
<feature type="compositionally biased region" description="Polar residues" evidence="1">
    <location>
        <begin position="11"/>
        <end position="24"/>
    </location>
</feature>
<organism evidence="2 3">
    <name type="scientific">Arabis nemorensis</name>
    <dbReference type="NCBI Taxonomy" id="586526"/>
    <lineage>
        <taxon>Eukaryota</taxon>
        <taxon>Viridiplantae</taxon>
        <taxon>Streptophyta</taxon>
        <taxon>Embryophyta</taxon>
        <taxon>Tracheophyta</taxon>
        <taxon>Spermatophyta</taxon>
        <taxon>Magnoliopsida</taxon>
        <taxon>eudicotyledons</taxon>
        <taxon>Gunneridae</taxon>
        <taxon>Pentapetalae</taxon>
        <taxon>rosids</taxon>
        <taxon>malvids</taxon>
        <taxon>Brassicales</taxon>
        <taxon>Brassicaceae</taxon>
        <taxon>Arabideae</taxon>
        <taxon>Arabis</taxon>
    </lineage>
</organism>
<proteinExistence type="predicted"/>